<evidence type="ECO:0000313" key="4">
    <source>
        <dbReference type="Proteomes" id="UP000318212"/>
    </source>
</evidence>
<sequence>MFSAADLIDAVQRRLRLTHRRAHPPGEYPPGWSQWFDAMREARGEVSGAPAAAMVALLRARPPVPPPRGPFRDLGRWQAFKAVLRQDLSNEPAGDRGLRIASGVLSFLLNAFFASMLLWLLFAPARVAPPAAEGEELVVQVEYVGEGTPETPGGGPETPVPEPVEAPAPTPSPLPVEATPPTATAEVEPQAPSPRPAPVLPPLDASAAVPELTAPSTVVVEREVPTPRPPAPTVEQRVMVSEPAPDTTGAVFLPPPTPVVAPALDAPELVSDQPAVRPREVPVPETAPTPPVLEVQERAVAAAPSLQGDAVPVQAREIPTPVRRPELDTRPAPAIEAPALQASEPVAVRERSIPQPAPRESPPSPSRTADQTAPVTPSESPSSAGAPAPVAASEGARTPAEAAAAPGATTSTAPAAP</sequence>
<feature type="compositionally biased region" description="Pro residues" evidence="1">
    <location>
        <begin position="355"/>
        <end position="365"/>
    </location>
</feature>
<dbReference type="AlphaFoldDB" id="A0A508A5Y5"/>
<protein>
    <submittedName>
        <fullName evidence="3">Uncharacterized protein</fullName>
    </submittedName>
</protein>
<comment type="caution">
    <text evidence="3">The sequence shown here is derived from an EMBL/GenBank/DDBJ whole genome shotgun (WGS) entry which is preliminary data.</text>
</comment>
<keyword evidence="4" id="KW-1185">Reference proteome</keyword>
<reference evidence="3 4" key="1">
    <citation type="submission" date="2019-06" db="EMBL/GenBank/DDBJ databases">
        <title>Lysobacter alkalisoli sp. nov. isolated from saline soil.</title>
        <authorList>
            <person name="Sun J.-Q."/>
            <person name="Xu L."/>
        </authorList>
    </citation>
    <scope>NUCLEOTIDE SEQUENCE [LARGE SCALE GENOMIC DNA]</scope>
    <source>
        <strain evidence="3 4">JCM 31130</strain>
    </source>
</reference>
<gene>
    <name evidence="3" type="ORF">FKV25_10705</name>
</gene>
<keyword evidence="2" id="KW-1133">Transmembrane helix</keyword>
<feature type="region of interest" description="Disordered" evidence="1">
    <location>
        <begin position="303"/>
        <end position="417"/>
    </location>
</feature>
<accession>A0A508A5Y5</accession>
<keyword evidence="2" id="KW-0472">Membrane</keyword>
<dbReference type="EMBL" id="VICE01000099">
    <property type="protein sequence ID" value="TQD43268.1"/>
    <property type="molecule type" value="Genomic_DNA"/>
</dbReference>
<evidence type="ECO:0000256" key="2">
    <source>
        <dbReference type="SAM" id="Phobius"/>
    </source>
</evidence>
<feature type="region of interest" description="Disordered" evidence="1">
    <location>
        <begin position="146"/>
        <end position="197"/>
    </location>
</feature>
<feature type="transmembrane region" description="Helical" evidence="2">
    <location>
        <begin position="100"/>
        <end position="122"/>
    </location>
</feature>
<feature type="compositionally biased region" description="Low complexity" evidence="1">
    <location>
        <begin position="377"/>
        <end position="417"/>
    </location>
</feature>
<evidence type="ECO:0000256" key="1">
    <source>
        <dbReference type="SAM" id="MobiDB-lite"/>
    </source>
</evidence>
<proteinExistence type="predicted"/>
<dbReference type="Proteomes" id="UP000318212">
    <property type="component" value="Unassembled WGS sequence"/>
</dbReference>
<evidence type="ECO:0000313" key="3">
    <source>
        <dbReference type="EMBL" id="TQD43268.1"/>
    </source>
</evidence>
<feature type="compositionally biased region" description="Pro residues" evidence="1">
    <location>
        <begin position="158"/>
        <end position="174"/>
    </location>
</feature>
<organism evidence="3 4">
    <name type="scientific">Marilutibacter aestuarii</name>
    <dbReference type="NCBI Taxonomy" id="1706195"/>
    <lineage>
        <taxon>Bacteria</taxon>
        <taxon>Pseudomonadati</taxon>
        <taxon>Pseudomonadota</taxon>
        <taxon>Gammaproteobacteria</taxon>
        <taxon>Lysobacterales</taxon>
        <taxon>Lysobacteraceae</taxon>
        <taxon>Marilutibacter</taxon>
    </lineage>
</organism>
<keyword evidence="2" id="KW-0812">Transmembrane</keyword>
<name>A0A508A5Y5_9GAMM</name>
<feature type="non-terminal residue" evidence="3">
    <location>
        <position position="417"/>
    </location>
</feature>